<keyword evidence="3" id="KW-1185">Reference proteome</keyword>
<dbReference type="GO" id="GO:0016705">
    <property type="term" value="F:oxidoreductase activity, acting on paired donors, with incorporation or reduction of molecular oxygen"/>
    <property type="evidence" value="ECO:0007669"/>
    <property type="project" value="InterPro"/>
</dbReference>
<dbReference type="SUPFAM" id="SSF48264">
    <property type="entry name" value="Cytochrome P450"/>
    <property type="match status" value="1"/>
</dbReference>
<comment type="similarity">
    <text evidence="1">Belongs to the cytochrome P450 family.</text>
</comment>
<dbReference type="STRING" id="915059.NH26_08255"/>
<dbReference type="Pfam" id="PF00067">
    <property type="entry name" value="p450"/>
    <property type="match status" value="1"/>
</dbReference>
<dbReference type="InterPro" id="IPR036396">
    <property type="entry name" value="Cyt_P450_sf"/>
</dbReference>
<comment type="caution">
    <text evidence="2">The sequence shown here is derived from an EMBL/GenBank/DDBJ whole genome shotgun (WGS) entry which is preliminary data.</text>
</comment>
<dbReference type="AlphaFoldDB" id="A0A1S1YZJ1"/>
<dbReference type="EMBL" id="JRYR02000001">
    <property type="protein sequence ID" value="OHX66343.1"/>
    <property type="molecule type" value="Genomic_DNA"/>
</dbReference>
<dbReference type="PANTHER" id="PTHR46696">
    <property type="entry name" value="P450, PUTATIVE (EUROFUNG)-RELATED"/>
    <property type="match status" value="1"/>
</dbReference>
<dbReference type="PRINTS" id="PR00359">
    <property type="entry name" value="BP450"/>
</dbReference>
<dbReference type="Proteomes" id="UP000179797">
    <property type="component" value="Unassembled WGS sequence"/>
</dbReference>
<proteinExistence type="inferred from homology"/>
<name>A0A1S1YZJ1_FLAPC</name>
<dbReference type="OrthoDB" id="9801155at2"/>
<dbReference type="Gene3D" id="1.10.630.10">
    <property type="entry name" value="Cytochrome P450"/>
    <property type="match status" value="1"/>
</dbReference>
<accession>A0A1S1YZJ1</accession>
<protein>
    <submittedName>
        <fullName evidence="2">Cytochrome</fullName>
    </submittedName>
</protein>
<reference evidence="2 3" key="1">
    <citation type="journal article" date="2012" name="Int. J. Syst. Evol. Microbiol.">
        <title>Flammeovirga pacifica sp. nov., isolated from deep-sea sediment.</title>
        <authorList>
            <person name="Xu H."/>
            <person name="Fu Y."/>
            <person name="Yang N."/>
            <person name="Ding Z."/>
            <person name="Lai Q."/>
            <person name="Zeng R."/>
        </authorList>
    </citation>
    <scope>NUCLEOTIDE SEQUENCE [LARGE SCALE GENOMIC DNA]</scope>
    <source>
        <strain evidence="3">DSM 24597 / LMG 26175 / WPAGA1</strain>
    </source>
</reference>
<evidence type="ECO:0000256" key="1">
    <source>
        <dbReference type="ARBA" id="ARBA00010617"/>
    </source>
</evidence>
<dbReference type="InterPro" id="IPR001128">
    <property type="entry name" value="Cyt_P450"/>
</dbReference>
<dbReference type="GO" id="GO:0020037">
    <property type="term" value="F:heme binding"/>
    <property type="evidence" value="ECO:0007669"/>
    <property type="project" value="InterPro"/>
</dbReference>
<dbReference type="InterPro" id="IPR002397">
    <property type="entry name" value="Cyt_P450_B"/>
</dbReference>
<dbReference type="PANTHER" id="PTHR46696:SF6">
    <property type="entry name" value="P450, PUTATIVE (EUROFUNG)-RELATED"/>
    <property type="match status" value="1"/>
</dbReference>
<gene>
    <name evidence="2" type="ORF">NH26_08255</name>
</gene>
<dbReference type="GO" id="GO:0005506">
    <property type="term" value="F:iron ion binding"/>
    <property type="evidence" value="ECO:0007669"/>
    <property type="project" value="InterPro"/>
</dbReference>
<dbReference type="GO" id="GO:0004497">
    <property type="term" value="F:monooxygenase activity"/>
    <property type="evidence" value="ECO:0007669"/>
    <property type="project" value="InterPro"/>
</dbReference>
<evidence type="ECO:0000313" key="3">
    <source>
        <dbReference type="Proteomes" id="UP000179797"/>
    </source>
</evidence>
<dbReference type="RefSeq" id="WP_044224877.1">
    <property type="nucleotide sequence ID" value="NZ_JRYR02000001.1"/>
</dbReference>
<sequence>MEHQTEAEKKVKTSEFPDPFEQARIEKGYGDIDDQNDPVTMLLRLKDVRKTAHNWKTFISGATPGRIVVPSEVDIRDIRQIPFEVDPPEHKDYRNLIEPWFKRPLEKEYAAKLTKIIEDLVDEVVEKDDIEVVGDFALKLQSRALTLLLNIPFEESETWIGWGVHVFRSEESSTDADKANILFDYLDEQIDRAAENPSDDLYSLLLASEVNGVKMTKEEVKGVMILTFAGGRDTVINAVTNSLSYFAENPKALERLRQEPEIVGRAVEELVRYFSPLTHMGRVVTEDTKVCEHAIKNDSRVSMCWASANRDSAVFEKPNEVVLDRKINPHVGFGFSHHNCLGATHARQILKILMTTLANKVTSIDIKDYKENIEEWGEFNRKVGFDNITMNIHGK</sequence>
<organism evidence="2 3">
    <name type="scientific">Flammeovirga pacifica</name>
    <dbReference type="NCBI Taxonomy" id="915059"/>
    <lineage>
        <taxon>Bacteria</taxon>
        <taxon>Pseudomonadati</taxon>
        <taxon>Bacteroidota</taxon>
        <taxon>Cytophagia</taxon>
        <taxon>Cytophagales</taxon>
        <taxon>Flammeovirgaceae</taxon>
        <taxon>Flammeovirga</taxon>
    </lineage>
</organism>
<evidence type="ECO:0000313" key="2">
    <source>
        <dbReference type="EMBL" id="OHX66343.1"/>
    </source>
</evidence>